<comment type="caution">
    <text evidence="1">The sequence shown here is derived from an EMBL/GenBank/DDBJ whole genome shotgun (WGS) entry which is preliminary data.</text>
</comment>
<dbReference type="Pfam" id="PF04245">
    <property type="entry name" value="NA37"/>
    <property type="match status" value="1"/>
</dbReference>
<dbReference type="Proteomes" id="UP001501757">
    <property type="component" value="Unassembled WGS sequence"/>
</dbReference>
<evidence type="ECO:0008006" key="3">
    <source>
        <dbReference type="Google" id="ProtNLM"/>
    </source>
</evidence>
<dbReference type="InterPro" id="IPR007358">
    <property type="entry name" value="Nucleoid_associated_NdpA"/>
</dbReference>
<reference evidence="1 2" key="1">
    <citation type="journal article" date="2019" name="Int. J. Syst. Evol. Microbiol.">
        <title>The Global Catalogue of Microorganisms (GCM) 10K type strain sequencing project: providing services to taxonomists for standard genome sequencing and annotation.</title>
        <authorList>
            <consortium name="The Broad Institute Genomics Platform"/>
            <consortium name="The Broad Institute Genome Sequencing Center for Infectious Disease"/>
            <person name="Wu L."/>
            <person name="Ma J."/>
        </authorList>
    </citation>
    <scope>NUCLEOTIDE SEQUENCE [LARGE SCALE GENOMIC DNA]</scope>
    <source>
        <strain evidence="1 2">JCM 13378</strain>
    </source>
</reference>
<sequence length="359" mass="41030">MAQKRLISLTESAIKTFTIHDFIYHIIWKGETRPEYLDEVILTKNQREFFRDIILEAARGTQYSFRDNKNSFVVTECSKITKDPSNNFVSSSKTLTEHFLYTHPTNALDGIIVISRITMEVNTETKNFIALLKIDYTKVLEQIRDKKKPGVVSFHEIVHSLSEDKKAIQKRALIDIDDSFEWDVIAVERNKVGQKIDTEDAISKYFRQFLDVSLKVNGSTCSRRLPSAVSRWAKTEELVDAIEAKAIVVAMIKASDGQSIMVDDIRDKVCARKSQAEYKKLKNSFDSFMDKEEYQLKGAQFVARSNSLAKKDEVTTLKTNYGVTISFEGSEKEAKVNRVKLESGQMKIEILADHVETND</sequence>
<organism evidence="1 2">
    <name type="scientific">Bowmanella denitrificans</name>
    <dbReference type="NCBI Taxonomy" id="366582"/>
    <lineage>
        <taxon>Bacteria</taxon>
        <taxon>Pseudomonadati</taxon>
        <taxon>Pseudomonadota</taxon>
        <taxon>Gammaproteobacteria</taxon>
        <taxon>Alteromonadales</taxon>
        <taxon>Alteromonadaceae</taxon>
        <taxon>Bowmanella</taxon>
    </lineage>
</organism>
<accession>A0ABN0XY73</accession>
<name>A0ABN0XY73_9ALTE</name>
<keyword evidence="2" id="KW-1185">Reference proteome</keyword>
<proteinExistence type="predicted"/>
<evidence type="ECO:0000313" key="1">
    <source>
        <dbReference type="EMBL" id="GAA0376539.1"/>
    </source>
</evidence>
<evidence type="ECO:0000313" key="2">
    <source>
        <dbReference type="Proteomes" id="UP001501757"/>
    </source>
</evidence>
<gene>
    <name evidence="1" type="ORF">GCM10009092_45850</name>
</gene>
<dbReference type="RefSeq" id="WP_343847686.1">
    <property type="nucleotide sequence ID" value="NZ_BAAAEI010000033.1"/>
</dbReference>
<dbReference type="EMBL" id="BAAAEI010000033">
    <property type="protein sequence ID" value="GAA0376539.1"/>
    <property type="molecule type" value="Genomic_DNA"/>
</dbReference>
<protein>
    <recommendedName>
        <fullName evidence="3">Nucleoid-associated protein</fullName>
    </recommendedName>
</protein>